<feature type="region of interest" description="Disordered" evidence="5">
    <location>
        <begin position="636"/>
        <end position="664"/>
    </location>
</feature>
<evidence type="ECO:0000256" key="5">
    <source>
        <dbReference type="SAM" id="MobiDB-lite"/>
    </source>
</evidence>
<dbReference type="InterPro" id="IPR001173">
    <property type="entry name" value="Glyco_trans_2-like"/>
</dbReference>
<dbReference type="EMBL" id="UINC01005077">
    <property type="protein sequence ID" value="SVA18913.1"/>
    <property type="molecule type" value="Genomic_DNA"/>
</dbReference>
<evidence type="ECO:0000259" key="7">
    <source>
        <dbReference type="PROSITE" id="PS51918"/>
    </source>
</evidence>
<dbReference type="SFLD" id="SFLDS00029">
    <property type="entry name" value="Radical_SAM"/>
    <property type="match status" value="1"/>
</dbReference>
<feature type="domain" description="Radical SAM core" evidence="7">
    <location>
        <begin position="349"/>
        <end position="573"/>
    </location>
</feature>
<accession>A0A381TXM8</accession>
<dbReference type="CDD" id="cd01335">
    <property type="entry name" value="Radical_SAM"/>
    <property type="match status" value="1"/>
</dbReference>
<dbReference type="InterPro" id="IPR029044">
    <property type="entry name" value="Nucleotide-diphossugar_trans"/>
</dbReference>
<feature type="transmembrane region" description="Helical" evidence="6">
    <location>
        <begin position="303"/>
        <end position="325"/>
    </location>
</feature>
<evidence type="ECO:0000256" key="2">
    <source>
        <dbReference type="ARBA" id="ARBA00022723"/>
    </source>
</evidence>
<name>A0A381TXM8_9ZZZZ</name>
<dbReference type="GO" id="GO:0003824">
    <property type="term" value="F:catalytic activity"/>
    <property type="evidence" value="ECO:0007669"/>
    <property type="project" value="InterPro"/>
</dbReference>
<dbReference type="InterPro" id="IPR007197">
    <property type="entry name" value="rSAM"/>
</dbReference>
<dbReference type="Gene3D" id="3.20.20.70">
    <property type="entry name" value="Aldolase class I"/>
    <property type="match status" value="1"/>
</dbReference>
<dbReference type="PROSITE" id="PS51918">
    <property type="entry name" value="RADICAL_SAM"/>
    <property type="match status" value="1"/>
</dbReference>
<dbReference type="Pfam" id="PF04055">
    <property type="entry name" value="Radical_SAM"/>
    <property type="match status" value="1"/>
</dbReference>
<evidence type="ECO:0000256" key="1">
    <source>
        <dbReference type="ARBA" id="ARBA00022691"/>
    </source>
</evidence>
<dbReference type="PANTHER" id="PTHR11228">
    <property type="entry name" value="RADICAL SAM DOMAIN PROTEIN"/>
    <property type="match status" value="1"/>
</dbReference>
<reference evidence="8" key="1">
    <citation type="submission" date="2018-05" db="EMBL/GenBank/DDBJ databases">
        <authorList>
            <person name="Lanie J.A."/>
            <person name="Ng W.-L."/>
            <person name="Kazmierczak K.M."/>
            <person name="Andrzejewski T.M."/>
            <person name="Davidsen T.M."/>
            <person name="Wayne K.J."/>
            <person name="Tettelin H."/>
            <person name="Glass J.I."/>
            <person name="Rusch D."/>
            <person name="Podicherti R."/>
            <person name="Tsui H.-C.T."/>
            <person name="Winkler M.E."/>
        </authorList>
    </citation>
    <scope>NUCLEOTIDE SEQUENCE</scope>
</reference>
<feature type="transmembrane region" description="Helical" evidence="6">
    <location>
        <begin position="244"/>
        <end position="264"/>
    </location>
</feature>
<gene>
    <name evidence="8" type="ORF">METZ01_LOCUS71767</name>
</gene>
<dbReference type="InterPro" id="IPR058240">
    <property type="entry name" value="rSAM_sf"/>
</dbReference>
<dbReference type="GO" id="GO:0046872">
    <property type="term" value="F:metal ion binding"/>
    <property type="evidence" value="ECO:0007669"/>
    <property type="project" value="UniProtKB-KW"/>
</dbReference>
<dbReference type="PANTHER" id="PTHR11228:SF7">
    <property type="entry name" value="PQQA PEPTIDE CYCLASE"/>
    <property type="match status" value="1"/>
</dbReference>
<feature type="transmembrane region" description="Helical" evidence="6">
    <location>
        <begin position="271"/>
        <end position="291"/>
    </location>
</feature>
<dbReference type="SFLD" id="SFLDG01067">
    <property type="entry name" value="SPASM/twitch_domain_containing"/>
    <property type="match status" value="1"/>
</dbReference>
<evidence type="ECO:0000313" key="8">
    <source>
        <dbReference type="EMBL" id="SVA18913.1"/>
    </source>
</evidence>
<keyword evidence="6" id="KW-0472">Membrane</keyword>
<keyword evidence="3" id="KW-0408">Iron</keyword>
<dbReference type="Pfam" id="PF00535">
    <property type="entry name" value="Glycos_transf_2"/>
    <property type="match status" value="1"/>
</dbReference>
<dbReference type="InterPro" id="IPR013785">
    <property type="entry name" value="Aldolase_TIM"/>
</dbReference>
<dbReference type="InterPro" id="IPR050377">
    <property type="entry name" value="Radical_SAM_PqqE_MftC-like"/>
</dbReference>
<evidence type="ECO:0000256" key="4">
    <source>
        <dbReference type="ARBA" id="ARBA00023014"/>
    </source>
</evidence>
<sequence length="742" mass="81561">MEVIVVTTLDSPTTLSVVVPAYRSSSVGEAVASVAPLRPERVVVVDSSPDEPPPLDGVVRRLWSPDRMNPAEARNHGAESLRSDFLLFLDSDVVLTEEARRFIGEFLGSPDRDLVSGVYRTDRTRNGVLDEFQNAVLRYRLLGRSGGGTRHGSTSHLLVRREVFEGVGGFNPELETDEDMEFIARCLRFGHPLAVEPRFEAIHLKRFTFGSLMTDNLRKAFDAFMARRRYPGVYRGFDLNLGPILWTTLFAGCLLPLLVILGLIGLAPGRAIGAGVLLTAAAPLLLWPSVLRETSWLVRSAAFVVWPVTAIVVAVANVAAVFRWAGGRLTAHLRGFVDLSRSGWRVLRRSGMPVQIVHFVTARCNLRCEHCFYKESLDDPNPGEISIETLDSTVRGIGPVLWYSLAGGEPYLRGDLVEVISTIRSRCRPRVLSVPTNGWYVERTFRTTLRTLQRLDGGNLIVFLSLDGPAEVHDEIRGDGSFERAKACMERLRPLQDLFSNLYLNVITTVMPQNASVAPAFIDEIVRDFRPNSISINLFRYHSLEHPPIPEEVLDSYDESMRVYAGHLERGTLAHYGFVGRRVLAAKEVLKGRVISLIAREDAYVTPCTAGTLSYVIKEDGSVGACEILKPSQDIGSLGGTQRSGSPLQAGGAPEPGSAPVPVSIVSSPAVADRRAGGDGEPTFAELVHSDEAKRLRTWIRDTECHCTYECAMTTNTLFSWPLAGRLYGGVARSIVRAGGRS</sequence>
<dbReference type="SUPFAM" id="SSF102114">
    <property type="entry name" value="Radical SAM enzymes"/>
    <property type="match status" value="1"/>
</dbReference>
<evidence type="ECO:0000256" key="3">
    <source>
        <dbReference type="ARBA" id="ARBA00023004"/>
    </source>
</evidence>
<evidence type="ECO:0000256" key="6">
    <source>
        <dbReference type="SAM" id="Phobius"/>
    </source>
</evidence>
<dbReference type="GO" id="GO:0051536">
    <property type="term" value="F:iron-sulfur cluster binding"/>
    <property type="evidence" value="ECO:0007669"/>
    <property type="project" value="UniProtKB-KW"/>
</dbReference>
<keyword evidence="1" id="KW-0949">S-adenosyl-L-methionine</keyword>
<dbReference type="CDD" id="cd00761">
    <property type="entry name" value="Glyco_tranf_GTA_type"/>
    <property type="match status" value="1"/>
</dbReference>
<keyword evidence="2" id="KW-0479">Metal-binding</keyword>
<organism evidence="8">
    <name type="scientific">marine metagenome</name>
    <dbReference type="NCBI Taxonomy" id="408172"/>
    <lineage>
        <taxon>unclassified sequences</taxon>
        <taxon>metagenomes</taxon>
        <taxon>ecological metagenomes</taxon>
    </lineage>
</organism>
<protein>
    <recommendedName>
        <fullName evidence="7">Radical SAM core domain-containing protein</fullName>
    </recommendedName>
</protein>
<dbReference type="Gene3D" id="3.90.550.10">
    <property type="entry name" value="Spore Coat Polysaccharide Biosynthesis Protein SpsA, Chain A"/>
    <property type="match status" value="1"/>
</dbReference>
<dbReference type="AlphaFoldDB" id="A0A381TXM8"/>
<keyword evidence="6" id="KW-0812">Transmembrane</keyword>
<keyword evidence="6" id="KW-1133">Transmembrane helix</keyword>
<proteinExistence type="predicted"/>
<dbReference type="SUPFAM" id="SSF53448">
    <property type="entry name" value="Nucleotide-diphospho-sugar transferases"/>
    <property type="match status" value="1"/>
</dbReference>
<keyword evidence="4" id="KW-0411">Iron-sulfur</keyword>